<comment type="similarity">
    <text evidence="1">Belongs to the metallo-beta-lactamase superfamily.</text>
</comment>
<dbReference type="STRING" id="640948.SAMN05216238_102443"/>
<dbReference type="Proteomes" id="UP000199474">
    <property type="component" value="Unassembled WGS sequence"/>
</dbReference>
<evidence type="ECO:0000259" key="5">
    <source>
        <dbReference type="SMART" id="SM00849"/>
    </source>
</evidence>
<dbReference type="SMART" id="SM00849">
    <property type="entry name" value="Lactamase_B"/>
    <property type="match status" value="1"/>
</dbReference>
<dbReference type="AlphaFoldDB" id="A0A1I1U1Y4"/>
<dbReference type="Pfam" id="PF00753">
    <property type="entry name" value="Lactamase_B"/>
    <property type="match status" value="1"/>
</dbReference>
<evidence type="ECO:0000256" key="1">
    <source>
        <dbReference type="ARBA" id="ARBA00007749"/>
    </source>
</evidence>
<dbReference type="EMBL" id="FOMR01000002">
    <property type="protein sequence ID" value="SFD61850.1"/>
    <property type="molecule type" value="Genomic_DNA"/>
</dbReference>
<dbReference type="OrthoDB" id="9802897at2"/>
<keyword evidence="7" id="KW-1185">Reference proteome</keyword>
<keyword evidence="2" id="KW-0479">Metal-binding</keyword>
<accession>A0A1I1U1Y4</accession>
<name>A0A1I1U1Y4_9BACI</name>
<dbReference type="GO" id="GO:0046872">
    <property type="term" value="F:metal ion binding"/>
    <property type="evidence" value="ECO:0007669"/>
    <property type="project" value="UniProtKB-KW"/>
</dbReference>
<evidence type="ECO:0000313" key="7">
    <source>
        <dbReference type="Proteomes" id="UP000199474"/>
    </source>
</evidence>
<dbReference type="InterPro" id="IPR001279">
    <property type="entry name" value="Metallo-B-lactamas"/>
</dbReference>
<reference evidence="7" key="1">
    <citation type="submission" date="2016-10" db="EMBL/GenBank/DDBJ databases">
        <authorList>
            <person name="Varghese N."/>
            <person name="Submissions S."/>
        </authorList>
    </citation>
    <scope>NUCLEOTIDE SEQUENCE [LARGE SCALE GENOMIC DNA]</scope>
    <source>
        <strain evidence="7">DSM 22530</strain>
    </source>
</reference>
<proteinExistence type="inferred from homology"/>
<evidence type="ECO:0000313" key="6">
    <source>
        <dbReference type="EMBL" id="SFD61850.1"/>
    </source>
</evidence>
<dbReference type="GO" id="GO:0016787">
    <property type="term" value="F:hydrolase activity"/>
    <property type="evidence" value="ECO:0007669"/>
    <property type="project" value="UniProtKB-KW"/>
</dbReference>
<dbReference type="InterPro" id="IPR051013">
    <property type="entry name" value="MBL_superfamily_lactonases"/>
</dbReference>
<dbReference type="CDD" id="cd07728">
    <property type="entry name" value="YtnP-like_MBL-fold"/>
    <property type="match status" value="1"/>
</dbReference>
<keyword evidence="3" id="KW-0378">Hydrolase</keyword>
<feature type="domain" description="Metallo-beta-lactamase" evidence="5">
    <location>
        <begin position="50"/>
        <end position="257"/>
    </location>
</feature>
<dbReference type="Gene3D" id="3.60.15.10">
    <property type="entry name" value="Ribonuclease Z/Hydroxyacylglutathione hydrolase-like"/>
    <property type="match status" value="1"/>
</dbReference>
<dbReference type="PANTHER" id="PTHR42978">
    <property type="entry name" value="QUORUM-QUENCHING LACTONASE YTNP-RELATED-RELATED"/>
    <property type="match status" value="1"/>
</dbReference>
<evidence type="ECO:0000256" key="2">
    <source>
        <dbReference type="ARBA" id="ARBA00022723"/>
    </source>
</evidence>
<evidence type="ECO:0000256" key="4">
    <source>
        <dbReference type="ARBA" id="ARBA00022833"/>
    </source>
</evidence>
<organism evidence="6 7">
    <name type="scientific">Lentibacillus persicus</name>
    <dbReference type="NCBI Taxonomy" id="640948"/>
    <lineage>
        <taxon>Bacteria</taxon>
        <taxon>Bacillati</taxon>
        <taxon>Bacillota</taxon>
        <taxon>Bacilli</taxon>
        <taxon>Bacillales</taxon>
        <taxon>Bacillaceae</taxon>
        <taxon>Lentibacillus</taxon>
    </lineage>
</organism>
<dbReference type="SUPFAM" id="SSF56281">
    <property type="entry name" value="Metallo-hydrolase/oxidoreductase"/>
    <property type="match status" value="1"/>
</dbReference>
<gene>
    <name evidence="6" type="ORF">SAMN05216238_102443</name>
</gene>
<evidence type="ECO:0000256" key="3">
    <source>
        <dbReference type="ARBA" id="ARBA00022801"/>
    </source>
</evidence>
<protein>
    <submittedName>
        <fullName evidence="6">Glyoxylase, beta-lactamase superfamily II</fullName>
    </submittedName>
</protein>
<sequence>METMQIGRGKLTWLNGGVNFLDGGAMFGVVPKPLWGKKYPSNEKNQIELRTDPILVQIDGKNYLIESGIGNGKLTSKQLRNFGVLEESSIDRSLEKLSLTVDDINAVLMTHLHFDHACGLTRPAGDGYEPVFKNAEIYVSQVEWDEMRNPNIRSANTYWKMNWEPIAEQVETFEDEITITNGLKLIHTGGHSDGHSILVFEDGDETWLHMADIMATHAHQNKLWVMAYDDYPVTSVHEKEKWMAVGYQKQAWYTFYHDAYYRAIKFDESGNVLDEVKRERYDYE</sequence>
<dbReference type="RefSeq" id="WP_090082010.1">
    <property type="nucleotide sequence ID" value="NZ_FOMR01000002.1"/>
</dbReference>
<keyword evidence="4" id="KW-0862">Zinc</keyword>
<dbReference type="InterPro" id="IPR036866">
    <property type="entry name" value="RibonucZ/Hydroxyglut_hydro"/>
</dbReference>
<dbReference type="PANTHER" id="PTHR42978:SF6">
    <property type="entry name" value="QUORUM-QUENCHING LACTONASE YTNP-RELATED"/>
    <property type="match status" value="1"/>
</dbReference>